<evidence type="ECO:0000256" key="8">
    <source>
        <dbReference type="ARBA" id="ARBA00023277"/>
    </source>
</evidence>
<dbReference type="Gene3D" id="2.70.50.70">
    <property type="match status" value="1"/>
</dbReference>
<dbReference type="Gene3D" id="3.30.60.10">
    <property type="entry name" value="Endochitinase-like"/>
    <property type="match status" value="1"/>
</dbReference>
<evidence type="ECO:0000256" key="2">
    <source>
        <dbReference type="ARBA" id="ARBA00004613"/>
    </source>
</evidence>
<evidence type="ECO:0000259" key="16">
    <source>
        <dbReference type="PROSITE" id="PS50941"/>
    </source>
</evidence>
<dbReference type="KEGG" id="ptkz:JDV02_000192"/>
<feature type="region of interest" description="Disordered" evidence="14">
    <location>
        <begin position="245"/>
        <end position="271"/>
    </location>
</feature>
<dbReference type="PROSITE" id="PS50941">
    <property type="entry name" value="CHIT_BIND_I_2"/>
    <property type="match status" value="1"/>
</dbReference>
<dbReference type="InterPro" id="IPR005103">
    <property type="entry name" value="AA9_LPMO"/>
</dbReference>
<dbReference type="CDD" id="cd21175">
    <property type="entry name" value="LPMO_AA9"/>
    <property type="match status" value="1"/>
</dbReference>
<dbReference type="GO" id="GO:0030245">
    <property type="term" value="P:cellulose catabolic process"/>
    <property type="evidence" value="ECO:0007669"/>
    <property type="project" value="UniProtKB-KW"/>
</dbReference>
<evidence type="ECO:0000256" key="15">
    <source>
        <dbReference type="SAM" id="SignalP"/>
    </source>
</evidence>
<dbReference type="Proteomes" id="UP000829364">
    <property type="component" value="Chromosome 1"/>
</dbReference>
<dbReference type="PANTHER" id="PTHR33353:SF32">
    <property type="entry name" value="ENDO-BETA-1,4-GLUCANASE D"/>
    <property type="match status" value="1"/>
</dbReference>
<comment type="caution">
    <text evidence="13">Lacks conserved residue(s) required for the propagation of feature annotation.</text>
</comment>
<evidence type="ECO:0000256" key="9">
    <source>
        <dbReference type="ARBA" id="ARBA00023326"/>
    </source>
</evidence>
<evidence type="ECO:0000313" key="18">
    <source>
        <dbReference type="Proteomes" id="UP000829364"/>
    </source>
</evidence>
<evidence type="ECO:0000256" key="3">
    <source>
        <dbReference type="ARBA" id="ARBA00022525"/>
    </source>
</evidence>
<organism evidence="17 18">
    <name type="scientific">Purpureocillium takamizusanense</name>
    <dbReference type="NCBI Taxonomy" id="2060973"/>
    <lineage>
        <taxon>Eukaryota</taxon>
        <taxon>Fungi</taxon>
        <taxon>Dikarya</taxon>
        <taxon>Ascomycota</taxon>
        <taxon>Pezizomycotina</taxon>
        <taxon>Sordariomycetes</taxon>
        <taxon>Hypocreomycetidae</taxon>
        <taxon>Hypocreales</taxon>
        <taxon>Ophiocordycipitaceae</taxon>
        <taxon>Purpureocillium</taxon>
    </lineage>
</organism>
<evidence type="ECO:0000256" key="13">
    <source>
        <dbReference type="PROSITE-ProRule" id="PRU00261"/>
    </source>
</evidence>
<reference evidence="17" key="1">
    <citation type="submission" date="2021-11" db="EMBL/GenBank/DDBJ databases">
        <title>Purpureocillium_takamizusanense_genome.</title>
        <authorList>
            <person name="Nguyen N.-H."/>
        </authorList>
    </citation>
    <scope>NUCLEOTIDE SEQUENCE</scope>
    <source>
        <strain evidence="17">PT3</strain>
    </source>
</reference>
<dbReference type="GO" id="GO:0005576">
    <property type="term" value="C:extracellular region"/>
    <property type="evidence" value="ECO:0007669"/>
    <property type="project" value="UniProtKB-SubCell"/>
</dbReference>
<keyword evidence="18" id="KW-1185">Reference proteome</keyword>
<evidence type="ECO:0000256" key="14">
    <source>
        <dbReference type="SAM" id="MobiDB-lite"/>
    </source>
</evidence>
<keyword evidence="4 13" id="KW-0147">Chitin-binding</keyword>
<name>A0A9Q8V582_9HYPO</name>
<dbReference type="GO" id="GO:0008061">
    <property type="term" value="F:chitin binding"/>
    <property type="evidence" value="ECO:0007669"/>
    <property type="project" value="UniProtKB-UniRule"/>
</dbReference>
<protein>
    <recommendedName>
        <fullName evidence="12">lytic cellulose monooxygenase (C4-dehydrogenating)</fullName>
        <ecNumber evidence="12">1.14.99.56</ecNumber>
    </recommendedName>
</protein>
<feature type="chain" id="PRO_5040326402" description="lytic cellulose monooxygenase (C4-dehydrogenating)" evidence="15">
    <location>
        <begin position="16"/>
        <end position="467"/>
    </location>
</feature>
<dbReference type="Pfam" id="PF03443">
    <property type="entry name" value="AA9"/>
    <property type="match status" value="1"/>
</dbReference>
<dbReference type="InterPro" id="IPR036861">
    <property type="entry name" value="Endochitinase-like_sf"/>
</dbReference>
<keyword evidence="9" id="KW-0624">Polysaccharide degradation</keyword>
<proteinExistence type="inferred from homology"/>
<evidence type="ECO:0000256" key="11">
    <source>
        <dbReference type="ARBA" id="ARBA00045077"/>
    </source>
</evidence>
<dbReference type="PANTHER" id="PTHR33353">
    <property type="entry name" value="PUTATIVE (AFU_ORTHOLOGUE AFUA_1G12560)-RELATED"/>
    <property type="match status" value="1"/>
</dbReference>
<feature type="domain" description="Chitin-binding type-1" evidence="16">
    <location>
        <begin position="422"/>
        <end position="467"/>
    </location>
</feature>
<evidence type="ECO:0000256" key="6">
    <source>
        <dbReference type="ARBA" id="ARBA00023001"/>
    </source>
</evidence>
<dbReference type="InterPro" id="IPR001002">
    <property type="entry name" value="Chitin-bd_1"/>
</dbReference>
<dbReference type="EC" id="1.14.99.56" evidence="12"/>
<feature type="compositionally biased region" description="Low complexity" evidence="14">
    <location>
        <begin position="388"/>
        <end position="405"/>
    </location>
</feature>
<comment type="cofactor">
    <cofactor evidence="1">
        <name>Cu(2+)</name>
        <dbReference type="ChEBI" id="CHEBI:29036"/>
    </cofactor>
</comment>
<keyword evidence="6" id="KW-0136">Cellulose degradation</keyword>
<dbReference type="OrthoDB" id="5985073at2759"/>
<accession>A0A9Q8V582</accession>
<evidence type="ECO:0000256" key="10">
    <source>
        <dbReference type="ARBA" id="ARBA00044502"/>
    </source>
</evidence>
<evidence type="ECO:0000313" key="17">
    <source>
        <dbReference type="EMBL" id="UNI13445.1"/>
    </source>
</evidence>
<comment type="catalytic activity">
    <reaction evidence="11">
        <text>[(1-&gt;4)-beta-D-glucosyl]n+m + reduced acceptor + O2 = 4-dehydro-beta-D-glucosyl-[(1-&gt;4)-beta-D-glucosyl]n-1 + [(1-&gt;4)-beta-D-glucosyl]m + acceptor + H2O.</text>
        <dbReference type="EC" id="1.14.99.56"/>
    </reaction>
</comment>
<keyword evidence="7 13" id="KW-1015">Disulfide bond</keyword>
<dbReference type="AlphaFoldDB" id="A0A9Q8V582"/>
<feature type="region of interest" description="Disordered" evidence="14">
    <location>
        <begin position="343"/>
        <end position="433"/>
    </location>
</feature>
<sequence>MKFLTILGLVSAASAHTVFTTLFINGKHQGDGTCVRMPLDDATATGPIRPVTGDDMACNRDGGKPVAYTCPAPGKATLTFVFRMYPSGQQDGAIDISHMGPCAVYVKKVDDMYKDSAAGGGWFKIWEDGLNEKTGEWCVARLIAQKGLLSVDLPAGLPRGFYLVRPEILALQNVVAANDPQFYTGCAQIYVQDGPEGKLDVPAEFQATIPGYVKMSDPGLTYNIYNEPLLPYSIPGPKVYIPSGSAGAGAGGGNEHDVSPPPPNQPPNDFNGAVPKDCVIKNANWCAKPLDKYTAGAGCWAATKQCYDQSEACWKSAPPSGNANCKVWQDYCKGMEEVCGAAAGGRDVSGPPPFKGEEHKAKVPGEIPKPWGNHEQSTGRGGDGKNETAVSSVVPSSAASPTPSSGGAGYGPEPTASKTSTDGRCGGEEGQTCRGSAYGSCCSSMNWCGRSRWHCGQGCQSGFGECK</sequence>
<evidence type="ECO:0000256" key="4">
    <source>
        <dbReference type="ARBA" id="ARBA00022669"/>
    </source>
</evidence>
<keyword evidence="5 15" id="KW-0732">Signal</keyword>
<dbReference type="GeneID" id="72062158"/>
<feature type="signal peptide" evidence="15">
    <location>
        <begin position="1"/>
        <end position="15"/>
    </location>
</feature>
<comment type="subcellular location">
    <subcellularLocation>
        <location evidence="2">Secreted</location>
    </subcellularLocation>
</comment>
<dbReference type="RefSeq" id="XP_047836926.1">
    <property type="nucleotide sequence ID" value="XM_047980968.1"/>
</dbReference>
<gene>
    <name evidence="17" type="ORF">JDV02_000192</name>
</gene>
<evidence type="ECO:0000256" key="1">
    <source>
        <dbReference type="ARBA" id="ARBA00001973"/>
    </source>
</evidence>
<keyword evidence="8" id="KW-0119">Carbohydrate metabolism</keyword>
<comment type="similarity">
    <text evidence="10">Belongs to the polysaccharide monooxygenase AA9 family.</text>
</comment>
<evidence type="ECO:0000256" key="7">
    <source>
        <dbReference type="ARBA" id="ARBA00023157"/>
    </source>
</evidence>
<evidence type="ECO:0000256" key="12">
    <source>
        <dbReference type="ARBA" id="ARBA00047174"/>
    </source>
</evidence>
<dbReference type="InterPro" id="IPR049892">
    <property type="entry name" value="AA9"/>
</dbReference>
<feature type="disulfide bond" evidence="13">
    <location>
        <begin position="441"/>
        <end position="455"/>
    </location>
</feature>
<dbReference type="SUPFAM" id="SSF57016">
    <property type="entry name" value="Plant lectins/antimicrobial peptides"/>
    <property type="match status" value="1"/>
</dbReference>
<evidence type="ECO:0000256" key="5">
    <source>
        <dbReference type="ARBA" id="ARBA00022729"/>
    </source>
</evidence>
<dbReference type="EMBL" id="CP086354">
    <property type="protein sequence ID" value="UNI13445.1"/>
    <property type="molecule type" value="Genomic_DNA"/>
</dbReference>
<dbReference type="CDD" id="cd11618">
    <property type="entry name" value="ChtBD1_1"/>
    <property type="match status" value="1"/>
</dbReference>
<keyword evidence="3" id="KW-0964">Secreted</keyword>